<feature type="compositionally biased region" description="Polar residues" evidence="1">
    <location>
        <begin position="63"/>
        <end position="78"/>
    </location>
</feature>
<feature type="compositionally biased region" description="Basic residues" evidence="1">
    <location>
        <begin position="147"/>
        <end position="157"/>
    </location>
</feature>
<accession>A0AAW0CXV3</accession>
<keyword evidence="3" id="KW-1185">Reference proteome</keyword>
<feature type="region of interest" description="Disordered" evidence="1">
    <location>
        <begin position="1"/>
        <end position="96"/>
    </location>
</feature>
<feature type="compositionally biased region" description="Basic residues" evidence="1">
    <location>
        <begin position="35"/>
        <end position="48"/>
    </location>
</feature>
<gene>
    <name evidence="2" type="ORF">R3P38DRAFT_3259460</name>
</gene>
<dbReference type="AlphaFoldDB" id="A0AAW0CXV3"/>
<dbReference type="EMBL" id="JAWWNJ010000012">
    <property type="protein sequence ID" value="KAK7043436.1"/>
    <property type="molecule type" value="Genomic_DNA"/>
</dbReference>
<comment type="caution">
    <text evidence="2">The sequence shown here is derived from an EMBL/GenBank/DDBJ whole genome shotgun (WGS) entry which is preliminary data.</text>
</comment>
<organism evidence="2 3">
    <name type="scientific">Favolaschia claudopus</name>
    <dbReference type="NCBI Taxonomy" id="2862362"/>
    <lineage>
        <taxon>Eukaryota</taxon>
        <taxon>Fungi</taxon>
        <taxon>Dikarya</taxon>
        <taxon>Basidiomycota</taxon>
        <taxon>Agaricomycotina</taxon>
        <taxon>Agaricomycetes</taxon>
        <taxon>Agaricomycetidae</taxon>
        <taxon>Agaricales</taxon>
        <taxon>Marasmiineae</taxon>
        <taxon>Mycenaceae</taxon>
        <taxon>Favolaschia</taxon>
    </lineage>
</organism>
<evidence type="ECO:0000313" key="3">
    <source>
        <dbReference type="Proteomes" id="UP001362999"/>
    </source>
</evidence>
<feature type="compositionally biased region" description="Polar residues" evidence="1">
    <location>
        <begin position="23"/>
        <end position="32"/>
    </location>
</feature>
<evidence type="ECO:0000256" key="1">
    <source>
        <dbReference type="SAM" id="MobiDB-lite"/>
    </source>
</evidence>
<sequence length="380" mass="40601">MRPEGISRWPAKAEDDEAERKTSPQPHLISTTDYHRHHRVTTKTKLQRRPTPAGSPHVRPRISESTKSLPKNISSDIGPTNAGPRPPPSTCRDEDEAGDSLLLTTSPSTATAREQVAASTRTILILRLLLLPLASTVEHEAAERQTSHRHLLSRRRSPASSTALQSPHAQIGRERMLDAPAPSSISGECLQSAAGIPQTSAPHLSALQRTTTTINDEDGASGNDLHLHRTPIRTARDVASNLISSPSLLSSPQRTTTTTIKVAAAFRSPCAAGDEERRGQRWYIPVEDENDGGSVEADVAADMSSVTTTTAVINDEDEAIGIAADVAADLGPSPSLHNAPPPTCHDEDEASSDVSLLTSPNHLHLCRCPTCAGRSRGDAI</sequence>
<proteinExistence type="predicted"/>
<name>A0AAW0CXV3_9AGAR</name>
<feature type="region of interest" description="Disordered" evidence="1">
    <location>
        <begin position="331"/>
        <end position="353"/>
    </location>
</feature>
<protein>
    <submittedName>
        <fullName evidence="2">Uncharacterized protein</fullName>
    </submittedName>
</protein>
<feature type="region of interest" description="Disordered" evidence="1">
    <location>
        <begin position="141"/>
        <end position="170"/>
    </location>
</feature>
<evidence type="ECO:0000313" key="2">
    <source>
        <dbReference type="EMBL" id="KAK7043436.1"/>
    </source>
</evidence>
<reference evidence="2 3" key="1">
    <citation type="journal article" date="2024" name="J Genomics">
        <title>Draft genome sequencing and assembly of Favolaschia claudopus CIRM-BRFM 2984 isolated from oak limbs.</title>
        <authorList>
            <person name="Navarro D."/>
            <person name="Drula E."/>
            <person name="Chaduli D."/>
            <person name="Cazenave R."/>
            <person name="Ahrendt S."/>
            <person name="Wang J."/>
            <person name="Lipzen A."/>
            <person name="Daum C."/>
            <person name="Barry K."/>
            <person name="Grigoriev I.V."/>
            <person name="Favel A."/>
            <person name="Rosso M.N."/>
            <person name="Martin F."/>
        </authorList>
    </citation>
    <scope>NUCLEOTIDE SEQUENCE [LARGE SCALE GENOMIC DNA]</scope>
    <source>
        <strain evidence="2 3">CIRM-BRFM 2984</strain>
    </source>
</reference>
<dbReference type="Proteomes" id="UP001362999">
    <property type="component" value="Unassembled WGS sequence"/>
</dbReference>